<dbReference type="PANTHER" id="PTHR10201:SF291">
    <property type="entry name" value="MATRIX METALLOPROTEINASE 1, ISOFORM C-RELATED"/>
    <property type="match status" value="1"/>
</dbReference>
<evidence type="ECO:0000256" key="3">
    <source>
        <dbReference type="ARBA" id="ARBA00022723"/>
    </source>
</evidence>
<dbReference type="GO" id="GO:0004222">
    <property type="term" value="F:metalloendopeptidase activity"/>
    <property type="evidence" value="ECO:0007669"/>
    <property type="project" value="InterPro"/>
</dbReference>
<feature type="binding site" evidence="8">
    <location>
        <position position="107"/>
    </location>
    <ligand>
        <name>Ca(2+)</name>
        <dbReference type="ChEBI" id="CHEBI:29108"/>
        <label>3</label>
    </ligand>
</feature>
<dbReference type="Gene3D" id="3.40.390.10">
    <property type="entry name" value="Collagenase (Catalytic Domain)"/>
    <property type="match status" value="1"/>
</dbReference>
<evidence type="ECO:0000256" key="7">
    <source>
        <dbReference type="ARBA" id="ARBA00023049"/>
    </source>
</evidence>
<feature type="binding site" evidence="8">
    <location>
        <position position="108"/>
    </location>
    <ligand>
        <name>Ca(2+)</name>
        <dbReference type="ChEBI" id="CHEBI:29108"/>
        <label>1</label>
    </ligand>
</feature>
<feature type="binding site" evidence="8">
    <location>
        <position position="69"/>
    </location>
    <ligand>
        <name>Ca(2+)</name>
        <dbReference type="ChEBI" id="CHEBI:29108"/>
        <label>2</label>
    </ligand>
</feature>
<evidence type="ECO:0000256" key="6">
    <source>
        <dbReference type="ARBA" id="ARBA00022833"/>
    </source>
</evidence>
<dbReference type="OrthoDB" id="406838at2759"/>
<dbReference type="InterPro" id="IPR021190">
    <property type="entry name" value="Pept_M10A"/>
</dbReference>
<evidence type="ECO:0000256" key="8">
    <source>
        <dbReference type="PIRSR" id="PIRSR621190-2"/>
    </source>
</evidence>
<dbReference type="EMBL" id="BDGG01000005">
    <property type="protein sequence ID" value="GAU98822.1"/>
    <property type="molecule type" value="Genomic_DNA"/>
</dbReference>
<dbReference type="GO" id="GO:0030574">
    <property type="term" value="P:collagen catabolic process"/>
    <property type="evidence" value="ECO:0007669"/>
    <property type="project" value="TreeGrafter"/>
</dbReference>
<keyword evidence="4" id="KW-0732">Signal</keyword>
<keyword evidence="2" id="KW-0645">Protease</keyword>
<organism evidence="10 11">
    <name type="scientific">Ramazzottius varieornatus</name>
    <name type="common">Water bear</name>
    <name type="synonym">Tardigrade</name>
    <dbReference type="NCBI Taxonomy" id="947166"/>
    <lineage>
        <taxon>Eukaryota</taxon>
        <taxon>Metazoa</taxon>
        <taxon>Ecdysozoa</taxon>
        <taxon>Tardigrada</taxon>
        <taxon>Eutardigrada</taxon>
        <taxon>Parachela</taxon>
        <taxon>Hypsibioidea</taxon>
        <taxon>Ramazzottiidae</taxon>
        <taxon>Ramazzottius</taxon>
    </lineage>
</organism>
<dbReference type="GO" id="GO:0005615">
    <property type="term" value="C:extracellular space"/>
    <property type="evidence" value="ECO:0007669"/>
    <property type="project" value="TreeGrafter"/>
</dbReference>
<dbReference type="STRING" id="947166.A0A1D1VFG9"/>
<reference evidence="10 11" key="1">
    <citation type="journal article" date="2016" name="Nat. Commun.">
        <title>Extremotolerant tardigrade genome and improved radiotolerance of human cultured cells by tardigrade-unique protein.</title>
        <authorList>
            <person name="Hashimoto T."/>
            <person name="Horikawa D.D."/>
            <person name="Saito Y."/>
            <person name="Kuwahara H."/>
            <person name="Kozuka-Hata H."/>
            <person name="Shin-I T."/>
            <person name="Minakuchi Y."/>
            <person name="Ohishi K."/>
            <person name="Motoyama A."/>
            <person name="Aizu T."/>
            <person name="Enomoto A."/>
            <person name="Kondo K."/>
            <person name="Tanaka S."/>
            <person name="Hara Y."/>
            <person name="Koshikawa S."/>
            <person name="Sagara H."/>
            <person name="Miura T."/>
            <person name="Yokobori S."/>
            <person name="Miyagawa K."/>
            <person name="Suzuki Y."/>
            <person name="Kubo T."/>
            <person name="Oyama M."/>
            <person name="Kohara Y."/>
            <person name="Fujiyama A."/>
            <person name="Arakawa K."/>
            <person name="Katayama T."/>
            <person name="Toyoda A."/>
            <person name="Kunieda T."/>
        </authorList>
    </citation>
    <scope>NUCLEOTIDE SEQUENCE [LARGE SCALE GENOMIC DNA]</scope>
    <source>
        <strain evidence="10 11">YOKOZUNA-1</strain>
    </source>
</reference>
<comment type="cofactor">
    <cofactor evidence="8">
        <name>Ca(2+)</name>
        <dbReference type="ChEBI" id="CHEBI:29108"/>
    </cofactor>
    <text evidence="8">Can bind about 5 Ca(2+) ions per subunit.</text>
</comment>
<keyword evidence="11" id="KW-1185">Reference proteome</keyword>
<proteinExistence type="inferred from homology"/>
<keyword evidence="8" id="KW-0106">Calcium</keyword>
<feature type="binding site" evidence="8">
    <location>
        <position position="87"/>
    </location>
    <ligand>
        <name>Ca(2+)</name>
        <dbReference type="ChEBI" id="CHEBI:29108"/>
        <label>3</label>
    </ligand>
</feature>
<feature type="binding site" evidence="8">
    <location>
        <position position="86"/>
    </location>
    <ligand>
        <name>Ca(2+)</name>
        <dbReference type="ChEBI" id="CHEBI:29108"/>
        <label>3</label>
    </ligand>
</feature>
<dbReference type="Proteomes" id="UP000186922">
    <property type="component" value="Unassembled WGS sequence"/>
</dbReference>
<comment type="caution">
    <text evidence="10">The sequence shown here is derived from an EMBL/GenBank/DDBJ whole genome shotgun (WGS) entry which is preliminary data.</text>
</comment>
<evidence type="ECO:0000259" key="9">
    <source>
        <dbReference type="Pfam" id="PF00413"/>
    </source>
</evidence>
<comment type="similarity">
    <text evidence="1">Belongs to the peptidase M10A family.</text>
</comment>
<feature type="domain" description="Peptidase M10 metallopeptidase" evidence="9">
    <location>
        <begin position="42"/>
        <end position="114"/>
    </location>
</feature>
<dbReference type="InterPro" id="IPR024079">
    <property type="entry name" value="MetalloPept_cat_dom_sf"/>
</dbReference>
<dbReference type="AlphaFoldDB" id="A0A1D1VFG9"/>
<protein>
    <recommendedName>
        <fullName evidence="9">Peptidase M10 metallopeptidase domain-containing protein</fullName>
    </recommendedName>
</protein>
<dbReference type="GO" id="GO:0031012">
    <property type="term" value="C:extracellular matrix"/>
    <property type="evidence" value="ECO:0007669"/>
    <property type="project" value="InterPro"/>
</dbReference>
<feature type="binding site" evidence="8">
    <location>
        <position position="79"/>
    </location>
    <ligand>
        <name>Zn(2+)</name>
        <dbReference type="ChEBI" id="CHEBI:29105"/>
        <label>1</label>
    </ligand>
</feature>
<dbReference type="GO" id="GO:0030198">
    <property type="term" value="P:extracellular matrix organization"/>
    <property type="evidence" value="ECO:0007669"/>
    <property type="project" value="TreeGrafter"/>
</dbReference>
<evidence type="ECO:0000256" key="4">
    <source>
        <dbReference type="ARBA" id="ARBA00022729"/>
    </source>
</evidence>
<keyword evidence="7" id="KW-0482">Metalloprotease</keyword>
<evidence type="ECO:0000313" key="11">
    <source>
        <dbReference type="Proteomes" id="UP000186922"/>
    </source>
</evidence>
<name>A0A1D1VFG9_RAMVA</name>
<dbReference type="PANTHER" id="PTHR10201">
    <property type="entry name" value="MATRIX METALLOPROTEINASE"/>
    <property type="match status" value="1"/>
</dbReference>
<keyword evidence="6 8" id="KW-0862">Zinc</keyword>
<evidence type="ECO:0000313" key="10">
    <source>
        <dbReference type="EMBL" id="GAU98822.1"/>
    </source>
</evidence>
<comment type="cofactor">
    <cofactor evidence="8">
        <name>Zn(2+)</name>
        <dbReference type="ChEBI" id="CHEBI:29105"/>
    </cofactor>
    <text evidence="8">Binds 2 Zn(2+) ions per subunit.</text>
</comment>
<dbReference type="GO" id="GO:0008270">
    <property type="term" value="F:zinc ion binding"/>
    <property type="evidence" value="ECO:0007669"/>
    <property type="project" value="InterPro"/>
</dbReference>
<feature type="binding site" evidence="8">
    <location>
        <position position="81"/>
    </location>
    <ligand>
        <name>Zn(2+)</name>
        <dbReference type="ChEBI" id="CHEBI:29105"/>
        <label>1</label>
    </ligand>
</feature>
<sequence>MLVIFHIRRNTSSALDTLVMTLRRIPGLWGLSCTRTALSRRPRKFSRSFSYWSKPSSLRLRQIQNGPADIDIMFAVREHGDFSAFDGAGKVLGRAFFSSYNGSAHFDDDKNWTQS</sequence>
<dbReference type="GO" id="GO:0006508">
    <property type="term" value="P:proteolysis"/>
    <property type="evidence" value="ECO:0007669"/>
    <property type="project" value="UniProtKB-KW"/>
</dbReference>
<evidence type="ECO:0000256" key="2">
    <source>
        <dbReference type="ARBA" id="ARBA00022670"/>
    </source>
</evidence>
<keyword evidence="3 8" id="KW-0479">Metal-binding</keyword>
<accession>A0A1D1VFG9</accession>
<dbReference type="SUPFAM" id="SSF55486">
    <property type="entry name" value="Metalloproteases ('zincins'), catalytic domain"/>
    <property type="match status" value="1"/>
</dbReference>
<dbReference type="InterPro" id="IPR001818">
    <property type="entry name" value="Pept_M10_metallopeptidase"/>
</dbReference>
<dbReference type="PRINTS" id="PR00138">
    <property type="entry name" value="MATRIXIN"/>
</dbReference>
<evidence type="ECO:0000256" key="1">
    <source>
        <dbReference type="ARBA" id="ARBA00010370"/>
    </source>
</evidence>
<gene>
    <name evidence="10" type="primary">RvY_09915</name>
    <name evidence="10" type="synonym">RvY_09915.3</name>
    <name evidence="10" type="ORF">RvY_09915-3</name>
</gene>
<feature type="binding site" evidence="8">
    <location>
        <position position="105"/>
    </location>
    <ligand>
        <name>Zn(2+)</name>
        <dbReference type="ChEBI" id="CHEBI:29105"/>
        <label>1</label>
    </ligand>
</feature>
<keyword evidence="5" id="KW-0378">Hydrolase</keyword>
<evidence type="ECO:0000256" key="5">
    <source>
        <dbReference type="ARBA" id="ARBA00022801"/>
    </source>
</evidence>
<dbReference type="Pfam" id="PF00413">
    <property type="entry name" value="Peptidase_M10"/>
    <property type="match status" value="1"/>
</dbReference>